<dbReference type="RefSeq" id="WP_248835740.1">
    <property type="nucleotide sequence ID" value="NZ_JAJEQE010000043.1"/>
</dbReference>
<dbReference type="Pfam" id="PF04892">
    <property type="entry name" value="VanZ"/>
    <property type="match status" value="1"/>
</dbReference>
<keyword evidence="1" id="KW-0812">Transmembrane</keyword>
<keyword evidence="4" id="KW-1185">Reference proteome</keyword>
<feature type="transmembrane region" description="Helical" evidence="1">
    <location>
        <begin position="37"/>
        <end position="56"/>
    </location>
</feature>
<proteinExistence type="predicted"/>
<organism evidence="3 4">
    <name type="scientific">Hominisplanchenecus faecis</name>
    <dbReference type="NCBI Taxonomy" id="2885351"/>
    <lineage>
        <taxon>Bacteria</taxon>
        <taxon>Bacillati</taxon>
        <taxon>Bacillota</taxon>
        <taxon>Clostridia</taxon>
        <taxon>Lachnospirales</taxon>
        <taxon>Lachnospiraceae</taxon>
        <taxon>Hominisplanchenecus</taxon>
    </lineage>
</organism>
<comment type="caution">
    <text evidence="3">The sequence shown here is derived from an EMBL/GenBank/DDBJ whole genome shotgun (WGS) entry which is preliminary data.</text>
</comment>
<feature type="transmembrane region" description="Helical" evidence="1">
    <location>
        <begin position="102"/>
        <end position="119"/>
    </location>
</feature>
<dbReference type="InterPro" id="IPR006976">
    <property type="entry name" value="VanZ-like"/>
</dbReference>
<evidence type="ECO:0000256" key="1">
    <source>
        <dbReference type="SAM" id="Phobius"/>
    </source>
</evidence>
<feature type="transmembrane region" description="Helical" evidence="1">
    <location>
        <begin position="12"/>
        <end position="30"/>
    </location>
</feature>
<keyword evidence="1" id="KW-1133">Transmembrane helix</keyword>
<protein>
    <submittedName>
        <fullName evidence="3">VanZ family protein</fullName>
    </submittedName>
</protein>
<sequence>MVNVYAWNYHRIFLIMLFLLILWRILARYIRIDIWKILNLFGAGVSFFLILKFTVLGRTPSGVHQFVVMAPYSDEFFRELLMNVFLYFPLGLTLGELIGWHRIWLALVLAIVIESWQYAAGTGMAQVTDVICNTLGAWIGGIAFQKRKHCL</sequence>
<evidence type="ECO:0000259" key="2">
    <source>
        <dbReference type="Pfam" id="PF04892"/>
    </source>
</evidence>
<keyword evidence="1" id="KW-0472">Membrane</keyword>
<feature type="domain" description="VanZ-like" evidence="2">
    <location>
        <begin position="46"/>
        <end position="143"/>
    </location>
</feature>
<name>A0ABS8EXC1_9FIRM</name>
<gene>
    <name evidence="3" type="ORF">LKD42_11205</name>
</gene>
<feature type="transmembrane region" description="Helical" evidence="1">
    <location>
        <begin position="125"/>
        <end position="144"/>
    </location>
</feature>
<reference evidence="3 4" key="1">
    <citation type="submission" date="2021-10" db="EMBL/GenBank/DDBJ databases">
        <title>Anaerobic single-cell dispensing facilitates the cultivation of human gut bacteria.</title>
        <authorList>
            <person name="Afrizal A."/>
        </authorList>
    </citation>
    <scope>NUCLEOTIDE SEQUENCE [LARGE SCALE GENOMIC DNA]</scope>
    <source>
        <strain evidence="3 4">CLA-AA-H246</strain>
    </source>
</reference>
<dbReference type="Proteomes" id="UP001299235">
    <property type="component" value="Unassembled WGS sequence"/>
</dbReference>
<evidence type="ECO:0000313" key="3">
    <source>
        <dbReference type="EMBL" id="MCC2149811.1"/>
    </source>
</evidence>
<evidence type="ECO:0000313" key="4">
    <source>
        <dbReference type="Proteomes" id="UP001299235"/>
    </source>
</evidence>
<accession>A0ABS8EXC1</accession>
<dbReference type="EMBL" id="JAJEQE010000043">
    <property type="protein sequence ID" value="MCC2149811.1"/>
    <property type="molecule type" value="Genomic_DNA"/>
</dbReference>
<feature type="transmembrane region" description="Helical" evidence="1">
    <location>
        <begin position="76"/>
        <end position="95"/>
    </location>
</feature>